<evidence type="ECO:0000256" key="1">
    <source>
        <dbReference type="SAM" id="MobiDB-lite"/>
    </source>
</evidence>
<dbReference type="PANTHER" id="PTHR47481">
    <property type="match status" value="1"/>
</dbReference>
<evidence type="ECO:0000313" key="3">
    <source>
        <dbReference type="Proteomes" id="UP000596661"/>
    </source>
</evidence>
<name>A0A803QD59_CANSA</name>
<reference evidence="2" key="1">
    <citation type="submission" date="2018-11" db="EMBL/GenBank/DDBJ databases">
        <authorList>
            <person name="Grassa J C."/>
        </authorList>
    </citation>
    <scope>NUCLEOTIDE SEQUENCE [LARGE SCALE GENOMIC DNA]</scope>
</reference>
<proteinExistence type="predicted"/>
<organism evidence="2 3">
    <name type="scientific">Cannabis sativa</name>
    <name type="common">Hemp</name>
    <name type="synonym">Marijuana</name>
    <dbReference type="NCBI Taxonomy" id="3483"/>
    <lineage>
        <taxon>Eukaryota</taxon>
        <taxon>Viridiplantae</taxon>
        <taxon>Streptophyta</taxon>
        <taxon>Embryophyta</taxon>
        <taxon>Tracheophyta</taxon>
        <taxon>Spermatophyta</taxon>
        <taxon>Magnoliopsida</taxon>
        <taxon>eudicotyledons</taxon>
        <taxon>Gunneridae</taxon>
        <taxon>Pentapetalae</taxon>
        <taxon>rosids</taxon>
        <taxon>fabids</taxon>
        <taxon>Rosales</taxon>
        <taxon>Cannabaceae</taxon>
        <taxon>Cannabis</taxon>
    </lineage>
</organism>
<evidence type="ECO:0000313" key="2">
    <source>
        <dbReference type="EnsemblPlants" id="cds.evm.model.09.1034"/>
    </source>
</evidence>
<dbReference type="PANTHER" id="PTHR47481:SF34">
    <property type="entry name" value="CCHC-TYPE DOMAIN-CONTAINING PROTEIN"/>
    <property type="match status" value="1"/>
</dbReference>
<dbReference type="EnsemblPlants" id="evm.model.09.1034">
    <property type="protein sequence ID" value="cds.evm.model.09.1034"/>
    <property type="gene ID" value="evm.TU.09.1034"/>
</dbReference>
<dbReference type="Proteomes" id="UP000596661">
    <property type="component" value="Chromosome 9"/>
</dbReference>
<feature type="region of interest" description="Disordered" evidence="1">
    <location>
        <begin position="1"/>
        <end position="23"/>
    </location>
</feature>
<dbReference type="Pfam" id="PF14223">
    <property type="entry name" value="Retrotran_gag_2"/>
    <property type="match status" value="1"/>
</dbReference>
<sequence length="226" mass="24737">MSAEPQNPKNTTPSQSSAPAAASTLLSANSSSTVMKSIDSVESQIVNPAYENWIINDQLLMGWLYSSMTETIATEVMGVASAAGLWQALEQLYGAHSKSKMDETRTLIQVTRKGSTPMIENLRQKKNWADLLALAGEPHPESQLVTNVLSGLDVNYLTIVLQIEARSKTSWRELQELLLSFERAPTTTHNSTVVDTPVEVEEFEVVAEGGLVAELTTQTRFLLALE</sequence>
<feature type="compositionally biased region" description="Low complexity" evidence="1">
    <location>
        <begin position="10"/>
        <end position="23"/>
    </location>
</feature>
<dbReference type="Gramene" id="evm.model.09.1034">
    <property type="protein sequence ID" value="cds.evm.model.09.1034"/>
    <property type="gene ID" value="evm.TU.09.1034"/>
</dbReference>
<accession>A0A803QD59</accession>
<dbReference type="EMBL" id="UZAU01000750">
    <property type="status" value="NOT_ANNOTATED_CDS"/>
    <property type="molecule type" value="Genomic_DNA"/>
</dbReference>
<reference evidence="2" key="2">
    <citation type="submission" date="2021-03" db="UniProtKB">
        <authorList>
            <consortium name="EnsemblPlants"/>
        </authorList>
    </citation>
    <scope>IDENTIFICATION</scope>
</reference>
<keyword evidence="3" id="KW-1185">Reference proteome</keyword>
<dbReference type="AlphaFoldDB" id="A0A803QD59"/>
<protein>
    <submittedName>
        <fullName evidence="2">Uncharacterized protein</fullName>
    </submittedName>
</protein>